<evidence type="ECO:0000256" key="6">
    <source>
        <dbReference type="ARBA" id="ARBA00023136"/>
    </source>
</evidence>
<evidence type="ECO:0000259" key="9">
    <source>
        <dbReference type="Pfam" id="PF13206"/>
    </source>
</evidence>
<keyword evidence="4" id="KW-0336">GPI-anchor</keyword>
<evidence type="ECO:0000256" key="2">
    <source>
        <dbReference type="ARBA" id="ARBA00004609"/>
    </source>
</evidence>
<organism evidence="10">
    <name type="scientific">Trypanosoma brucei</name>
    <dbReference type="NCBI Taxonomy" id="5691"/>
    <lineage>
        <taxon>Eukaryota</taxon>
        <taxon>Discoba</taxon>
        <taxon>Euglenozoa</taxon>
        <taxon>Kinetoplastea</taxon>
        <taxon>Metakinetoplastina</taxon>
        <taxon>Trypanosomatida</taxon>
        <taxon>Trypanosomatidae</taxon>
        <taxon>Trypanosoma</taxon>
    </lineage>
</organism>
<evidence type="ECO:0000256" key="5">
    <source>
        <dbReference type="ARBA" id="ARBA00022729"/>
    </source>
</evidence>
<proteinExistence type="predicted"/>
<evidence type="ECO:0000256" key="4">
    <source>
        <dbReference type="ARBA" id="ARBA00022622"/>
    </source>
</evidence>
<reference evidence="10" key="1">
    <citation type="submission" date="2016-08" db="EMBL/GenBank/DDBJ databases">
        <title>VSG repertoire of Trypanosoma brucei EATRO 1125.</title>
        <authorList>
            <person name="Cross G.A."/>
        </authorList>
    </citation>
    <scope>NUCLEOTIDE SEQUENCE</scope>
    <source>
        <strain evidence="10">EATRO 1125</strain>
    </source>
</reference>
<comment type="function">
    <text evidence="1">VSG forms a coat on the surface of the parasite. The trypanosome evades the immune response of the host by expressing a series of antigenically distinct VSGs from an estimated 1000 VSG genes.</text>
</comment>
<comment type="subcellular location">
    <subcellularLocation>
        <location evidence="2">Cell membrane</location>
        <topology evidence="2">Lipid-anchor</topology>
        <topology evidence="2">GPI-anchor</topology>
    </subcellularLocation>
</comment>
<evidence type="ECO:0000256" key="3">
    <source>
        <dbReference type="ARBA" id="ARBA00022475"/>
    </source>
</evidence>
<evidence type="ECO:0000256" key="8">
    <source>
        <dbReference type="ARBA" id="ARBA00023288"/>
    </source>
</evidence>
<dbReference type="InterPro" id="IPR025932">
    <property type="entry name" value="Trypano_VSG_B_N_dom"/>
</dbReference>
<dbReference type="VEuPathDB" id="TriTrypDB:Tb11.v5.0917"/>
<evidence type="ECO:0000256" key="7">
    <source>
        <dbReference type="ARBA" id="ARBA00023180"/>
    </source>
</evidence>
<dbReference type="GO" id="GO:0005886">
    <property type="term" value="C:plasma membrane"/>
    <property type="evidence" value="ECO:0007669"/>
    <property type="project" value="UniProtKB-SubCell"/>
</dbReference>
<name>A0A1J0R920_9TRYP</name>
<keyword evidence="8" id="KW-0449">Lipoprotein</keyword>
<dbReference type="GO" id="GO:0098552">
    <property type="term" value="C:side of membrane"/>
    <property type="evidence" value="ECO:0007669"/>
    <property type="project" value="UniProtKB-KW"/>
</dbReference>
<keyword evidence="7" id="KW-0325">Glycoprotein</keyword>
<keyword evidence="6" id="KW-0472">Membrane</keyword>
<dbReference type="Pfam" id="PF13206">
    <property type="entry name" value="VSG_B"/>
    <property type="match status" value="1"/>
</dbReference>
<accession>A0A1J0R920</accession>
<dbReference type="VEuPathDB" id="TriTrypDB:Tb1125.Tb11.v5.0917"/>
<dbReference type="AlphaFoldDB" id="A0A1J0R920"/>
<protein>
    <submittedName>
        <fullName evidence="10">Variant surface glycoprotein 1125.2866</fullName>
    </submittedName>
</protein>
<dbReference type="EMBL" id="KX700328">
    <property type="protein sequence ID" value="APD74284.1"/>
    <property type="molecule type" value="Genomic_DNA"/>
</dbReference>
<keyword evidence="5" id="KW-0732">Signal</keyword>
<dbReference type="VEuPathDB" id="TriTrypDB:Tb427_000163000"/>
<feature type="domain" description="Trypanosome variant surface glycoprotein B-type N-terminal" evidence="9">
    <location>
        <begin position="5"/>
        <end position="303"/>
    </location>
</feature>
<evidence type="ECO:0000313" key="10">
    <source>
        <dbReference type="EMBL" id="APD74284.1"/>
    </source>
</evidence>
<keyword evidence="3" id="KW-1003">Cell membrane</keyword>
<sequence length="305" mass="33100">MSKGKEFHVMCTLISLAHSDPTKLNVVELTRNDVSEIEHLNMSASAASWYNAFEDEVKDAQADKAEKTCSKIMADDKESCKSLYTKWQATKAAFVAASKTNEKLKLKRGPQETVTGRRIQKQLALIAERANTIYAEYERNIKPSLAADAPDIKTDLENALFGTGTFKKDGSDTATMSHSGTRSVDCALPAAGKSLIGDMICLCAPDRTTTAVELCGHTVATHGNTWGPTFVPKTDWRTVESKCPPFTEKLTAHEITAALATFRAALKSDTQGTDGTVILGHPHTSGKCPRQAQVACVDYTKAIKQ</sequence>
<evidence type="ECO:0000256" key="1">
    <source>
        <dbReference type="ARBA" id="ARBA00002523"/>
    </source>
</evidence>